<keyword evidence="3" id="KW-1185">Reference proteome</keyword>
<dbReference type="SUPFAM" id="SSF48452">
    <property type="entry name" value="TPR-like"/>
    <property type="match status" value="1"/>
</dbReference>
<dbReference type="RefSeq" id="WP_183591762.1">
    <property type="nucleotide sequence ID" value="NZ_JACHWR010000001.1"/>
</dbReference>
<dbReference type="Gene3D" id="3.90.550.10">
    <property type="entry name" value="Spore Coat Polysaccharide Biosynthesis Protein SpsA, Chain A"/>
    <property type="match status" value="1"/>
</dbReference>
<dbReference type="Pfam" id="PF00535">
    <property type="entry name" value="Glycos_transf_2"/>
    <property type="match status" value="1"/>
</dbReference>
<dbReference type="PANTHER" id="PTHR43630:SF2">
    <property type="entry name" value="GLYCOSYLTRANSFERASE"/>
    <property type="match status" value="1"/>
</dbReference>
<dbReference type="Proteomes" id="UP000589626">
    <property type="component" value="Unassembled WGS sequence"/>
</dbReference>
<dbReference type="SUPFAM" id="SSF53448">
    <property type="entry name" value="Nucleotide-diphospho-sugar transferases"/>
    <property type="match status" value="1"/>
</dbReference>
<evidence type="ECO:0000259" key="1">
    <source>
        <dbReference type="Pfam" id="PF00535"/>
    </source>
</evidence>
<organism evidence="2 3">
    <name type="scientific">Nocardioides soli</name>
    <dbReference type="NCBI Taxonomy" id="1036020"/>
    <lineage>
        <taxon>Bacteria</taxon>
        <taxon>Bacillati</taxon>
        <taxon>Actinomycetota</taxon>
        <taxon>Actinomycetes</taxon>
        <taxon>Propionibacteriales</taxon>
        <taxon>Nocardioidaceae</taxon>
        <taxon>Nocardioides</taxon>
    </lineage>
</organism>
<feature type="domain" description="Glycosyltransferase 2-like" evidence="1">
    <location>
        <begin position="8"/>
        <end position="97"/>
    </location>
</feature>
<protein>
    <submittedName>
        <fullName evidence="2">Tetratricopeptide (TPR) repeat protein</fullName>
    </submittedName>
</protein>
<dbReference type="PANTHER" id="PTHR43630">
    <property type="entry name" value="POLY-BETA-1,6-N-ACETYL-D-GLUCOSAMINE SYNTHASE"/>
    <property type="match status" value="1"/>
</dbReference>
<dbReference type="InterPro" id="IPR001173">
    <property type="entry name" value="Glyco_trans_2-like"/>
</dbReference>
<sequence length="362" mass="41388">MPGVGLHMIVKDEAPVIERCLRSVRPYVDWWVVSDTGSTDGTQELVRRSLAGVPGRLIERPWVSFGHNRHEALEAARSLEHARRGDYALWIDADDELVDAPERWPDLTADGYQLAVDYAGNRFGRIHLVRLDRPWRWRGVVHEHLELPGAEVGTLAAPRILQHHDGARSRDPETYRRDAELLAAELRRRPGDPRTQFYLAQSWRDAGEHERALAAYRERAANQQGWDQERWYAGFQVGCCLERLGRPHAEVAEAYLDAYAARPTRIEPLVELARLERSRERFEVAVLYARAAVAAPAPGPDDLFVDHDAYLWRAHDELAVSCYWTGRFDEGRRAAEHALGVRPDDERLRANLGFFDARTGER</sequence>
<proteinExistence type="predicted"/>
<name>A0A7W4Z1H9_9ACTN</name>
<accession>A0A7W4Z1H9</accession>
<dbReference type="EMBL" id="JACHWR010000001">
    <property type="protein sequence ID" value="MBB3041911.1"/>
    <property type="molecule type" value="Genomic_DNA"/>
</dbReference>
<dbReference type="AlphaFoldDB" id="A0A7W4Z1H9"/>
<evidence type="ECO:0000313" key="3">
    <source>
        <dbReference type="Proteomes" id="UP000589626"/>
    </source>
</evidence>
<gene>
    <name evidence="2" type="ORF">FHU40_001712</name>
</gene>
<dbReference type="InterPro" id="IPR029044">
    <property type="entry name" value="Nucleotide-diphossugar_trans"/>
</dbReference>
<comment type="caution">
    <text evidence="2">The sequence shown here is derived from an EMBL/GenBank/DDBJ whole genome shotgun (WGS) entry which is preliminary data.</text>
</comment>
<evidence type="ECO:0000313" key="2">
    <source>
        <dbReference type="EMBL" id="MBB3041911.1"/>
    </source>
</evidence>
<reference evidence="2 3" key="1">
    <citation type="submission" date="2020-08" db="EMBL/GenBank/DDBJ databases">
        <title>Sequencing the genomes of 1000 actinobacteria strains.</title>
        <authorList>
            <person name="Klenk H.-P."/>
        </authorList>
    </citation>
    <scope>NUCLEOTIDE SEQUENCE [LARGE SCALE GENOMIC DNA]</scope>
    <source>
        <strain evidence="2 3">DSM 105498</strain>
    </source>
</reference>
<dbReference type="InterPro" id="IPR011990">
    <property type="entry name" value="TPR-like_helical_dom_sf"/>
</dbReference>
<dbReference type="Gene3D" id="1.25.40.10">
    <property type="entry name" value="Tetratricopeptide repeat domain"/>
    <property type="match status" value="1"/>
</dbReference>